<name>A0A5N6RE34_9ROSI</name>
<evidence type="ECO:0000313" key="2">
    <source>
        <dbReference type="Proteomes" id="UP000327013"/>
    </source>
</evidence>
<dbReference type="SUPFAM" id="SSF141678">
    <property type="entry name" value="MAL13P1.257-like"/>
    <property type="match status" value="1"/>
</dbReference>
<dbReference type="AlphaFoldDB" id="A0A5N6RE34"/>
<dbReference type="EMBL" id="CM017326">
    <property type="protein sequence ID" value="KAE8077079.1"/>
    <property type="molecule type" value="Genomic_DNA"/>
</dbReference>
<accession>A0A5N6RE34</accession>
<organism evidence="1 2">
    <name type="scientific">Carpinus fangiana</name>
    <dbReference type="NCBI Taxonomy" id="176857"/>
    <lineage>
        <taxon>Eukaryota</taxon>
        <taxon>Viridiplantae</taxon>
        <taxon>Streptophyta</taxon>
        <taxon>Embryophyta</taxon>
        <taxon>Tracheophyta</taxon>
        <taxon>Spermatophyta</taxon>
        <taxon>Magnoliopsida</taxon>
        <taxon>eudicotyledons</taxon>
        <taxon>Gunneridae</taxon>
        <taxon>Pentapetalae</taxon>
        <taxon>rosids</taxon>
        <taxon>fabids</taxon>
        <taxon>Fagales</taxon>
        <taxon>Betulaceae</taxon>
        <taxon>Carpinus</taxon>
    </lineage>
</organism>
<proteinExistence type="predicted"/>
<dbReference type="Proteomes" id="UP000327013">
    <property type="component" value="Chromosome 6"/>
</dbReference>
<protein>
    <submittedName>
        <fullName evidence="1">Uncharacterized protein</fullName>
    </submittedName>
</protein>
<reference evidence="1 2" key="1">
    <citation type="submission" date="2019-06" db="EMBL/GenBank/DDBJ databases">
        <title>A chromosomal-level reference genome of Carpinus fangiana (Coryloideae, Betulaceae).</title>
        <authorList>
            <person name="Yang X."/>
            <person name="Wang Z."/>
            <person name="Zhang L."/>
            <person name="Hao G."/>
            <person name="Liu J."/>
            <person name="Yang Y."/>
        </authorList>
    </citation>
    <scope>NUCLEOTIDE SEQUENCE [LARGE SCALE GENOMIC DNA]</scope>
    <source>
        <strain evidence="1">Cfa_2016G</strain>
        <tissue evidence="1">Leaf</tissue>
    </source>
</reference>
<keyword evidence="2" id="KW-1185">Reference proteome</keyword>
<sequence length="129" mass="14348">MNFILEVSDGDPPEKSILDINFSLFSSSTSKASLEHLKKVDPKSGKYMFYEFKMECDRCQSQDVLSCSLKGTNTGQRQKWKVKAGKVSGAALTREGALAGRFEDFMRVECSGAIPTGFTFGTSWIITLW</sequence>
<evidence type="ECO:0000313" key="1">
    <source>
        <dbReference type="EMBL" id="KAE8077079.1"/>
    </source>
</evidence>
<gene>
    <name evidence="1" type="ORF">FH972_015681</name>
</gene>